<feature type="region of interest" description="Disordered" evidence="1">
    <location>
        <begin position="111"/>
        <end position="130"/>
    </location>
</feature>
<dbReference type="Proteomes" id="UP000321331">
    <property type="component" value="Unassembled WGS sequence"/>
</dbReference>
<evidence type="ECO:0000313" key="4">
    <source>
        <dbReference type="Proteomes" id="UP000321331"/>
    </source>
</evidence>
<feature type="signal peptide" evidence="2">
    <location>
        <begin position="1"/>
        <end position="17"/>
    </location>
</feature>
<feature type="chain" id="PRO_5022683759" evidence="2">
    <location>
        <begin position="18"/>
        <end position="130"/>
    </location>
</feature>
<accession>A0A5C6T0W6</accession>
<comment type="caution">
    <text evidence="3">The sequence shown here is derived from an EMBL/GenBank/DDBJ whole genome shotgun (WGS) entry which is preliminary data.</text>
</comment>
<protein>
    <submittedName>
        <fullName evidence="3">Uncharacterized protein</fullName>
    </submittedName>
</protein>
<evidence type="ECO:0000313" key="3">
    <source>
        <dbReference type="EMBL" id="TXC04487.1"/>
    </source>
</evidence>
<keyword evidence="2" id="KW-0732">Signal</keyword>
<evidence type="ECO:0000256" key="2">
    <source>
        <dbReference type="SAM" id="SignalP"/>
    </source>
</evidence>
<dbReference type="EMBL" id="VMNF01000007">
    <property type="protein sequence ID" value="TXC04487.1"/>
    <property type="molecule type" value="Genomic_DNA"/>
</dbReference>
<proteinExistence type="predicted"/>
<organism evidence="3 4">
    <name type="scientific">Fusarium oxysporum f. sp. cubense</name>
    <dbReference type="NCBI Taxonomy" id="61366"/>
    <lineage>
        <taxon>Eukaryota</taxon>
        <taxon>Fungi</taxon>
        <taxon>Dikarya</taxon>
        <taxon>Ascomycota</taxon>
        <taxon>Pezizomycotina</taxon>
        <taxon>Sordariomycetes</taxon>
        <taxon>Hypocreomycetidae</taxon>
        <taxon>Hypocreales</taxon>
        <taxon>Nectriaceae</taxon>
        <taxon>Fusarium</taxon>
        <taxon>Fusarium oxysporum species complex</taxon>
    </lineage>
</organism>
<gene>
    <name evidence="3" type="ORF">FocTR4_00001964</name>
</gene>
<sequence length="130" mass="14869">MAWFRFSFCLWADGFSAETPLLGGLSRRYNSIKTVSVSGMVAQRLINYVMPQHLISYRPGRDSASDFTTVDVRSKHTFSRAEGTKQTVIRKRFVLDSIDLFRRRLANVKMGRDRNGGDKSMDTLEKEAKI</sequence>
<reference evidence="3 4" key="1">
    <citation type="submission" date="2019-07" db="EMBL/GenBank/DDBJ databases">
        <title>The First High-Quality Draft Genome Sequence of the Causal Agent of the Current Panama Disease Epidemic.</title>
        <authorList>
            <person name="Warmington R.J."/>
            <person name="Kay W."/>
            <person name="Jeffries A."/>
            <person name="Bebber D."/>
            <person name="Moore K."/>
            <person name="Studholme D.J."/>
        </authorList>
    </citation>
    <scope>NUCLEOTIDE SEQUENCE [LARGE SCALE GENOMIC DNA]</scope>
    <source>
        <strain evidence="3 4">TR4</strain>
    </source>
</reference>
<name>A0A5C6T0W6_FUSOC</name>
<dbReference type="AlphaFoldDB" id="A0A5C6T0W6"/>
<evidence type="ECO:0000256" key="1">
    <source>
        <dbReference type="SAM" id="MobiDB-lite"/>
    </source>
</evidence>